<dbReference type="Proteomes" id="UP000246085">
    <property type="component" value="Chromosome BRAD3257"/>
</dbReference>
<protein>
    <submittedName>
        <fullName evidence="1">Uncharacterized protein</fullName>
    </submittedName>
</protein>
<reference evidence="1 2" key="1">
    <citation type="submission" date="2018-03" db="EMBL/GenBank/DDBJ databases">
        <authorList>
            <person name="Gully D."/>
        </authorList>
    </citation>
    <scope>NUCLEOTIDE SEQUENCE [LARGE SCALE GENOMIC DNA]</scope>
    <source>
        <strain evidence="1">ORS3257</strain>
    </source>
</reference>
<dbReference type="KEGG" id="bvz:BRAD3257_1691"/>
<evidence type="ECO:0000313" key="2">
    <source>
        <dbReference type="Proteomes" id="UP000246085"/>
    </source>
</evidence>
<dbReference type="AlphaFoldDB" id="A0A2U3PUG6"/>
<organism evidence="1 2">
    <name type="scientific">Bradyrhizobium vignae</name>
    <dbReference type="NCBI Taxonomy" id="1549949"/>
    <lineage>
        <taxon>Bacteria</taxon>
        <taxon>Pseudomonadati</taxon>
        <taxon>Pseudomonadota</taxon>
        <taxon>Alphaproteobacteria</taxon>
        <taxon>Hyphomicrobiales</taxon>
        <taxon>Nitrobacteraceae</taxon>
        <taxon>Bradyrhizobium</taxon>
    </lineage>
</organism>
<dbReference type="EMBL" id="LS398110">
    <property type="protein sequence ID" value="SPP92811.1"/>
    <property type="molecule type" value="Genomic_DNA"/>
</dbReference>
<gene>
    <name evidence="1" type="ORF">BRAD3257_1691</name>
</gene>
<evidence type="ECO:0000313" key="1">
    <source>
        <dbReference type="EMBL" id="SPP92811.1"/>
    </source>
</evidence>
<sequence length="64" mass="7343">MSDDTKQSNLNDHERRVYAKIVDDLSDLDPESQRHVLSVFRQIWTTVPATRLGRCSSRRIGSGK</sequence>
<proteinExistence type="predicted"/>
<name>A0A2U3PUG6_9BRAD</name>
<accession>A0A2U3PUG6</accession>